<dbReference type="InterPro" id="IPR000477">
    <property type="entry name" value="RT_dom"/>
</dbReference>
<sequence>MADDSHEDGHTASDSEQEKQDVGNHDADIITHQGVTNQHREGTSGLKDPKANSSEGHESGKEGQSRATDSIGLFHGHQGRLEQLEQELKRQREAERNLRNKIERRKELVENILRLESTIKSRSSRSDQEYSLLGREDPFSEDIISEKVPRNFKSLDMDLYDGTTDPKHHLSNFKIRMYLADASDATHCKAFPTTLTKVVMKWFDSLPPRVAYQRLMNKVFSPHLGNLMKVYVDNMLVKTKDEADVLADLSQVFNTIRMHRMRLNPAKCIFAVETGKFLGFMLTERGIEANPDKCKAVLEMKSSHCLREVQQLNGRLVALSRFLAGSALRSLPLFSLLRKECQFEWTPECEEAFQEFKKFLSQPPILTRPKIGEELVLYFFVADKAVASALIREDEVG</sequence>
<feature type="compositionally biased region" description="Basic and acidic residues" evidence="2">
    <location>
        <begin position="7"/>
        <end position="29"/>
    </location>
</feature>
<evidence type="ECO:0000256" key="1">
    <source>
        <dbReference type="SAM" id="Coils"/>
    </source>
</evidence>
<proteinExistence type="predicted"/>
<dbReference type="Proteomes" id="UP000515211">
    <property type="component" value="Chromosome 1"/>
</dbReference>
<dbReference type="PANTHER" id="PTHR33064">
    <property type="entry name" value="POL PROTEIN"/>
    <property type="match status" value="1"/>
</dbReference>
<dbReference type="GeneID" id="110275071"/>
<gene>
    <name evidence="5" type="primary">LOC110275071</name>
</gene>
<name>A0A6P5MP10_ARADU</name>
<feature type="compositionally biased region" description="Basic and acidic residues" evidence="2">
    <location>
        <begin position="38"/>
        <end position="64"/>
    </location>
</feature>
<organism evidence="4 5">
    <name type="scientific">Arachis duranensis</name>
    <name type="common">Wild peanut</name>
    <dbReference type="NCBI Taxonomy" id="130453"/>
    <lineage>
        <taxon>Eukaryota</taxon>
        <taxon>Viridiplantae</taxon>
        <taxon>Streptophyta</taxon>
        <taxon>Embryophyta</taxon>
        <taxon>Tracheophyta</taxon>
        <taxon>Spermatophyta</taxon>
        <taxon>Magnoliopsida</taxon>
        <taxon>eudicotyledons</taxon>
        <taxon>Gunneridae</taxon>
        <taxon>Pentapetalae</taxon>
        <taxon>rosids</taxon>
        <taxon>fabids</taxon>
        <taxon>Fabales</taxon>
        <taxon>Fabaceae</taxon>
        <taxon>Papilionoideae</taxon>
        <taxon>50 kb inversion clade</taxon>
        <taxon>dalbergioids sensu lato</taxon>
        <taxon>Dalbergieae</taxon>
        <taxon>Pterocarpus clade</taxon>
        <taxon>Arachis</taxon>
    </lineage>
</organism>
<keyword evidence="4" id="KW-1185">Reference proteome</keyword>
<evidence type="ECO:0000256" key="2">
    <source>
        <dbReference type="SAM" id="MobiDB-lite"/>
    </source>
</evidence>
<keyword evidence="1" id="KW-0175">Coiled coil</keyword>
<evidence type="ECO:0000313" key="5">
    <source>
        <dbReference type="RefSeq" id="XP_020986265.1"/>
    </source>
</evidence>
<feature type="coiled-coil region" evidence="1">
    <location>
        <begin position="74"/>
        <end position="118"/>
    </location>
</feature>
<reference evidence="5" key="2">
    <citation type="submission" date="2025-08" db="UniProtKB">
        <authorList>
            <consortium name="RefSeq"/>
        </authorList>
    </citation>
    <scope>IDENTIFICATION</scope>
    <source>
        <tissue evidence="5">Whole plant</tissue>
    </source>
</reference>
<dbReference type="AlphaFoldDB" id="A0A6P5MP10"/>
<dbReference type="KEGG" id="adu:110275071"/>
<protein>
    <submittedName>
        <fullName evidence="5">Uncharacterized protein LOC110275071</fullName>
    </submittedName>
</protein>
<feature type="domain" description="Reverse transcriptase" evidence="3">
    <location>
        <begin position="211"/>
        <end position="281"/>
    </location>
</feature>
<dbReference type="Gene3D" id="3.30.70.270">
    <property type="match status" value="2"/>
</dbReference>
<dbReference type="InterPro" id="IPR043128">
    <property type="entry name" value="Rev_trsase/Diguanyl_cyclase"/>
</dbReference>
<feature type="region of interest" description="Disordered" evidence="2">
    <location>
        <begin position="1"/>
        <end position="67"/>
    </location>
</feature>
<dbReference type="Pfam" id="PF00078">
    <property type="entry name" value="RVT_1"/>
    <property type="match status" value="1"/>
</dbReference>
<dbReference type="PANTHER" id="PTHR33064:SF37">
    <property type="entry name" value="RIBONUCLEASE H"/>
    <property type="match status" value="1"/>
</dbReference>
<dbReference type="InterPro" id="IPR051320">
    <property type="entry name" value="Viral_Replic_Matur_Polypro"/>
</dbReference>
<reference evidence="4" key="1">
    <citation type="journal article" date="2016" name="Nat. Genet.">
        <title>The genome sequences of Arachis duranensis and Arachis ipaensis, the diploid ancestors of cultivated peanut.</title>
        <authorList>
            <person name="Bertioli D.J."/>
            <person name="Cannon S.B."/>
            <person name="Froenicke L."/>
            <person name="Huang G."/>
            <person name="Farmer A.D."/>
            <person name="Cannon E.K."/>
            <person name="Liu X."/>
            <person name="Gao D."/>
            <person name="Clevenger J."/>
            <person name="Dash S."/>
            <person name="Ren L."/>
            <person name="Moretzsohn M.C."/>
            <person name="Shirasawa K."/>
            <person name="Huang W."/>
            <person name="Vidigal B."/>
            <person name="Abernathy B."/>
            <person name="Chu Y."/>
            <person name="Niederhuth C.E."/>
            <person name="Umale P."/>
            <person name="Araujo A.C."/>
            <person name="Kozik A."/>
            <person name="Kim K.D."/>
            <person name="Burow M.D."/>
            <person name="Varshney R.K."/>
            <person name="Wang X."/>
            <person name="Zhang X."/>
            <person name="Barkley N."/>
            <person name="Guimaraes P.M."/>
            <person name="Isobe S."/>
            <person name="Guo B."/>
            <person name="Liao B."/>
            <person name="Stalker H.T."/>
            <person name="Schmitz R.J."/>
            <person name="Scheffler B.E."/>
            <person name="Leal-Bertioli S.C."/>
            <person name="Xun X."/>
            <person name="Jackson S.A."/>
            <person name="Michelmore R."/>
            <person name="Ozias-Akins P."/>
        </authorList>
    </citation>
    <scope>NUCLEOTIDE SEQUENCE [LARGE SCALE GENOMIC DNA]</scope>
    <source>
        <strain evidence="4">cv. V14167</strain>
    </source>
</reference>
<dbReference type="SUPFAM" id="SSF56672">
    <property type="entry name" value="DNA/RNA polymerases"/>
    <property type="match status" value="1"/>
</dbReference>
<dbReference type="RefSeq" id="XP_020986265.1">
    <property type="nucleotide sequence ID" value="XM_021130606.1"/>
</dbReference>
<accession>A0A6P5MP10</accession>
<evidence type="ECO:0000259" key="3">
    <source>
        <dbReference type="Pfam" id="PF00078"/>
    </source>
</evidence>
<evidence type="ECO:0000313" key="4">
    <source>
        <dbReference type="Proteomes" id="UP000515211"/>
    </source>
</evidence>
<dbReference type="InterPro" id="IPR043502">
    <property type="entry name" value="DNA/RNA_pol_sf"/>
</dbReference>